<dbReference type="PROSITE" id="PS50879">
    <property type="entry name" value="RNASE_H_1"/>
    <property type="match status" value="1"/>
</dbReference>
<sequence length="288" mass="32618">MYTRKERWAVQYFKKFDFEEELADGTLFEGETRRILSIQKHSNLGDKGHTWNSSSLPPAPSGGQSHSLSKSEHLTLTTPVPGEFEKGETGLTGHPSEFPTEKQFSLEDEDGRQNCKNINTVFQAELLAPKYATDHANSLSHQSITILVDNKESIQAAANPKIKNTTAGEICKSLITNKHIHISWIKAHVGYDGNGEADRLAIEAAESDRDPLSVKAPIMMEEKMMEDWQSDWEDEDTGRSTFNILLRVSTHPRCWEREEILFLQDMAIFPDTRKGLTLHRKQIGHEET</sequence>
<protein>
    <recommendedName>
        <fullName evidence="2">RNase H type-1 domain-containing protein</fullName>
    </recommendedName>
</protein>
<reference evidence="3 4" key="1">
    <citation type="journal article" date="2019" name="Sci. Rep.">
        <title>Orb-weaving spider Araneus ventricosus genome elucidates the spidroin gene catalogue.</title>
        <authorList>
            <person name="Kono N."/>
            <person name="Nakamura H."/>
            <person name="Ohtoshi R."/>
            <person name="Moran D.A.P."/>
            <person name="Shinohara A."/>
            <person name="Yoshida Y."/>
            <person name="Fujiwara M."/>
            <person name="Mori M."/>
            <person name="Tomita M."/>
            <person name="Arakawa K."/>
        </authorList>
    </citation>
    <scope>NUCLEOTIDE SEQUENCE [LARGE SCALE GENOMIC DNA]</scope>
</reference>
<dbReference type="Gene3D" id="3.30.420.10">
    <property type="entry name" value="Ribonuclease H-like superfamily/Ribonuclease H"/>
    <property type="match status" value="1"/>
</dbReference>
<feature type="region of interest" description="Disordered" evidence="1">
    <location>
        <begin position="43"/>
        <end position="108"/>
    </location>
</feature>
<dbReference type="GO" id="GO:0003676">
    <property type="term" value="F:nucleic acid binding"/>
    <property type="evidence" value="ECO:0007669"/>
    <property type="project" value="InterPro"/>
</dbReference>
<comment type="caution">
    <text evidence="3">The sequence shown here is derived from an EMBL/GenBank/DDBJ whole genome shotgun (WGS) entry which is preliminary data.</text>
</comment>
<dbReference type="EMBL" id="BGPR01003657">
    <property type="protein sequence ID" value="GBM90863.1"/>
    <property type="molecule type" value="Genomic_DNA"/>
</dbReference>
<keyword evidence="4" id="KW-1185">Reference proteome</keyword>
<proteinExistence type="predicted"/>
<dbReference type="Pfam" id="PF00075">
    <property type="entry name" value="RNase_H"/>
    <property type="match status" value="1"/>
</dbReference>
<dbReference type="InterPro" id="IPR002156">
    <property type="entry name" value="RNaseH_domain"/>
</dbReference>
<dbReference type="InterPro" id="IPR012337">
    <property type="entry name" value="RNaseH-like_sf"/>
</dbReference>
<dbReference type="OrthoDB" id="6514649at2759"/>
<dbReference type="Proteomes" id="UP000499080">
    <property type="component" value="Unassembled WGS sequence"/>
</dbReference>
<evidence type="ECO:0000259" key="2">
    <source>
        <dbReference type="PROSITE" id="PS50879"/>
    </source>
</evidence>
<evidence type="ECO:0000313" key="3">
    <source>
        <dbReference type="EMBL" id="GBM90863.1"/>
    </source>
</evidence>
<dbReference type="GO" id="GO:0004523">
    <property type="term" value="F:RNA-DNA hybrid ribonuclease activity"/>
    <property type="evidence" value="ECO:0007669"/>
    <property type="project" value="InterPro"/>
</dbReference>
<dbReference type="SUPFAM" id="SSF53098">
    <property type="entry name" value="Ribonuclease H-like"/>
    <property type="match status" value="1"/>
</dbReference>
<organism evidence="3 4">
    <name type="scientific">Araneus ventricosus</name>
    <name type="common">Orbweaver spider</name>
    <name type="synonym">Epeira ventricosa</name>
    <dbReference type="NCBI Taxonomy" id="182803"/>
    <lineage>
        <taxon>Eukaryota</taxon>
        <taxon>Metazoa</taxon>
        <taxon>Ecdysozoa</taxon>
        <taxon>Arthropoda</taxon>
        <taxon>Chelicerata</taxon>
        <taxon>Arachnida</taxon>
        <taxon>Araneae</taxon>
        <taxon>Araneomorphae</taxon>
        <taxon>Entelegynae</taxon>
        <taxon>Araneoidea</taxon>
        <taxon>Araneidae</taxon>
        <taxon>Araneus</taxon>
    </lineage>
</organism>
<accession>A0A4Y2JKG7</accession>
<dbReference type="AlphaFoldDB" id="A0A4Y2JKG7"/>
<dbReference type="InterPro" id="IPR036397">
    <property type="entry name" value="RNaseH_sf"/>
</dbReference>
<evidence type="ECO:0000256" key="1">
    <source>
        <dbReference type="SAM" id="MobiDB-lite"/>
    </source>
</evidence>
<evidence type="ECO:0000313" key="4">
    <source>
        <dbReference type="Proteomes" id="UP000499080"/>
    </source>
</evidence>
<name>A0A4Y2JKG7_ARAVE</name>
<feature type="compositionally biased region" description="Polar residues" evidence="1">
    <location>
        <begin position="50"/>
        <end position="78"/>
    </location>
</feature>
<gene>
    <name evidence="3" type="ORF">AVEN_49826_1</name>
</gene>
<feature type="domain" description="RNase H type-1" evidence="2">
    <location>
        <begin position="84"/>
        <end position="206"/>
    </location>
</feature>